<dbReference type="GO" id="GO:0008270">
    <property type="term" value="F:zinc ion binding"/>
    <property type="evidence" value="ECO:0007669"/>
    <property type="project" value="TreeGrafter"/>
</dbReference>
<dbReference type="Pfam" id="PF14716">
    <property type="entry name" value="HHH_8"/>
    <property type="match status" value="1"/>
</dbReference>
<dbReference type="PIRSF" id="PIRSF005047">
    <property type="entry name" value="UCP005047_YshC"/>
    <property type="match status" value="1"/>
</dbReference>
<reference evidence="26" key="1">
    <citation type="submission" date="2016-10" db="EMBL/GenBank/DDBJ databases">
        <authorList>
            <person name="Varghese N."/>
            <person name="Submissions S."/>
        </authorList>
    </citation>
    <scope>NUCLEOTIDE SEQUENCE [LARGE SCALE GENOMIC DNA]</scope>
    <source>
        <strain evidence="26">DSM 43163</strain>
    </source>
</reference>
<comment type="catalytic activity">
    <reaction evidence="21">
        <text>DNA(n) + a 2'-deoxyribonucleoside 5'-triphosphate = DNA(n+1) + diphosphate</text>
        <dbReference type="Rhea" id="RHEA:22508"/>
        <dbReference type="Rhea" id="RHEA-COMP:17339"/>
        <dbReference type="Rhea" id="RHEA-COMP:17340"/>
        <dbReference type="ChEBI" id="CHEBI:33019"/>
        <dbReference type="ChEBI" id="CHEBI:61560"/>
        <dbReference type="ChEBI" id="CHEBI:173112"/>
        <dbReference type="EC" id="2.7.7.7"/>
    </reaction>
</comment>
<evidence type="ECO:0000256" key="3">
    <source>
        <dbReference type="ARBA" id="ARBA00012417"/>
    </source>
</evidence>
<evidence type="ECO:0000256" key="10">
    <source>
        <dbReference type="ARBA" id="ARBA00022705"/>
    </source>
</evidence>
<dbReference type="Pfam" id="PF14791">
    <property type="entry name" value="DNA_pol_B_thumb"/>
    <property type="match status" value="1"/>
</dbReference>
<dbReference type="EC" id="2.7.7.7" evidence="3"/>
<dbReference type="NCBIfam" id="NF006375">
    <property type="entry name" value="PRK08609.1"/>
    <property type="match status" value="1"/>
</dbReference>
<name>A0A1H6BWW4_9ACTN</name>
<dbReference type="SUPFAM" id="SSF47802">
    <property type="entry name" value="DNA polymerase beta, N-terminal domain-like"/>
    <property type="match status" value="1"/>
</dbReference>
<evidence type="ECO:0000256" key="7">
    <source>
        <dbReference type="ARBA" id="ARBA00022634"/>
    </source>
</evidence>
<keyword evidence="6" id="KW-0488">Methylation</keyword>
<dbReference type="InterPro" id="IPR002054">
    <property type="entry name" value="DNA-dir_DNA_pol_X"/>
</dbReference>
<evidence type="ECO:0000256" key="14">
    <source>
        <dbReference type="ARBA" id="ARBA00023053"/>
    </source>
</evidence>
<dbReference type="EC" id="4.2.99.18" evidence="4"/>
<keyword evidence="9" id="KW-0548">Nucleotidyltransferase</keyword>
<dbReference type="InterPro" id="IPR043519">
    <property type="entry name" value="NT_sf"/>
</dbReference>
<evidence type="ECO:0000313" key="25">
    <source>
        <dbReference type="EMBL" id="SEG65191.1"/>
    </source>
</evidence>
<evidence type="ECO:0000313" key="26">
    <source>
        <dbReference type="Proteomes" id="UP000236723"/>
    </source>
</evidence>
<dbReference type="PANTHER" id="PTHR36928">
    <property type="entry name" value="PHOSPHATASE YCDX-RELATED"/>
    <property type="match status" value="1"/>
</dbReference>
<feature type="domain" description="Polymerase/histidinol phosphatase N-terminal" evidence="23">
    <location>
        <begin position="340"/>
        <end position="418"/>
    </location>
</feature>
<dbReference type="InterPro" id="IPR002008">
    <property type="entry name" value="DNA_pol_X_beta-like"/>
</dbReference>
<evidence type="ECO:0000256" key="12">
    <source>
        <dbReference type="ARBA" id="ARBA00022843"/>
    </source>
</evidence>
<evidence type="ECO:0000256" key="17">
    <source>
        <dbReference type="ARBA" id="ARBA00035726"/>
    </source>
</evidence>
<keyword evidence="26" id="KW-1185">Reference proteome</keyword>
<evidence type="ECO:0000256" key="13">
    <source>
        <dbReference type="ARBA" id="ARBA00022932"/>
    </source>
</evidence>
<evidence type="ECO:0000256" key="9">
    <source>
        <dbReference type="ARBA" id="ARBA00022695"/>
    </source>
</evidence>
<dbReference type="InterPro" id="IPR027421">
    <property type="entry name" value="DNA_pol_lamdba_lyase_dom_sf"/>
</dbReference>
<dbReference type="CDD" id="cd07436">
    <property type="entry name" value="PHP_PolX"/>
    <property type="match status" value="1"/>
</dbReference>
<dbReference type="GO" id="GO:0003887">
    <property type="term" value="F:DNA-directed DNA polymerase activity"/>
    <property type="evidence" value="ECO:0007669"/>
    <property type="project" value="UniProtKB-KW"/>
</dbReference>
<dbReference type="Gene3D" id="1.10.150.20">
    <property type="entry name" value="5' to 3' exonuclease, C-terminal subdomain"/>
    <property type="match status" value="1"/>
</dbReference>
<dbReference type="GO" id="GO:0005829">
    <property type="term" value="C:cytosol"/>
    <property type="evidence" value="ECO:0007669"/>
    <property type="project" value="TreeGrafter"/>
</dbReference>
<comment type="catalytic activity">
    <reaction evidence="19">
        <text>a 5'-end 2'-deoxyribose-2'-deoxyribonucleotide-DNA = (2E,4S)-4-hydroxypenten-2-al-5-phosphate + a 5'-end 5'-phospho-2'-deoxyribonucleoside-DNA + H(+)</text>
        <dbReference type="Rhea" id="RHEA:76255"/>
        <dbReference type="Rhea" id="RHEA-COMP:13180"/>
        <dbReference type="Rhea" id="RHEA-COMP:18657"/>
        <dbReference type="ChEBI" id="CHEBI:15378"/>
        <dbReference type="ChEBI" id="CHEBI:136412"/>
        <dbReference type="ChEBI" id="CHEBI:195194"/>
        <dbReference type="ChEBI" id="CHEBI:195195"/>
    </reaction>
</comment>
<dbReference type="EMBL" id="FNVO01000008">
    <property type="protein sequence ID" value="SEG65191.1"/>
    <property type="molecule type" value="Genomic_DNA"/>
</dbReference>
<evidence type="ECO:0000256" key="19">
    <source>
        <dbReference type="ARBA" id="ARBA00044678"/>
    </source>
</evidence>
<evidence type="ECO:0000256" key="15">
    <source>
        <dbReference type="ARBA" id="ARBA00023204"/>
    </source>
</evidence>
<sequence>MARTNEEAAELVQELADLLSITGGDAYRIRAYEKAARAIVGYPEDISGLDVAGLKKIPNVGESIARKLADFNASGTIRQVLELRAQIPGGVRALTAIPTLGPRKALAVYRELGVSSVPELTEAIEEGRLRELPGFGARTEENILHGIRLMQRAGDRVLIDAAMELAEDVVAALSQVPGCLRCVYAGSLRRMRETIGDVDVLAAADDPGPLMAELTALPLVADVIAQGDKKTSVRTTRGVQVDLRVVPPESWGAALQYFTGSKQHNVRIREMAVHAGLKLSEYGLFDAASGELIVSATEEEVYRRLGLPWIPPTLREDTGEIQAALDGALPRLVTEDDLRGDLHSHTDLTDGTASLEDMVAAAAARGLEYYAITDHAPNLYMQRMTDEKMLAQRAAVGALQRRYPGMTLLHGAELNIDPDGGVDWDAGFLAGLDVCVASIHTHFTQTAEETTRRLVRVCENPHVHVIGHPTARRLGRRAPVQADWDEVFRACAHTGTALEVDCFPERLDLPADLIRRALRFGVKFAVDSDAHSPGHFRNVRYGVGTAQRGWLTPDDVINTWPLDRLRGFLARKASAA</sequence>
<keyword evidence="7" id="KW-0237">DNA synthesis</keyword>
<dbReference type="InterPro" id="IPR003141">
    <property type="entry name" value="Pol/His_phosphatase_N"/>
</dbReference>
<dbReference type="Proteomes" id="UP000236723">
    <property type="component" value="Unassembled WGS sequence"/>
</dbReference>
<evidence type="ECO:0000256" key="2">
    <source>
        <dbReference type="ARBA" id="ARBA00004496"/>
    </source>
</evidence>
<dbReference type="InterPro" id="IPR037160">
    <property type="entry name" value="DNA_Pol_thumb_sf"/>
</dbReference>
<dbReference type="GO" id="GO:0003677">
    <property type="term" value="F:DNA binding"/>
    <property type="evidence" value="ECO:0007669"/>
    <property type="project" value="InterPro"/>
</dbReference>
<feature type="domain" description="Helix-hairpin-helix DNA-binding motif class 1" evidence="22">
    <location>
        <begin position="52"/>
        <end position="71"/>
    </location>
</feature>
<protein>
    <recommendedName>
        <fullName evidence="5">DNA polymerase beta</fullName>
        <ecNumber evidence="3">2.7.7.7</ecNumber>
        <ecNumber evidence="4">4.2.99.18</ecNumber>
    </recommendedName>
    <alternativeName>
        <fullName evidence="16">5'-deoxyribose-phosphate lyase</fullName>
    </alternativeName>
    <alternativeName>
        <fullName evidence="17">AP lyase</fullName>
    </alternativeName>
</protein>
<organism evidence="25 26">
    <name type="scientific">Thermomonospora echinospora</name>
    <dbReference type="NCBI Taxonomy" id="1992"/>
    <lineage>
        <taxon>Bacteria</taxon>
        <taxon>Bacillati</taxon>
        <taxon>Actinomycetota</taxon>
        <taxon>Actinomycetes</taxon>
        <taxon>Streptosporangiales</taxon>
        <taxon>Thermomonosporaceae</taxon>
        <taxon>Thermomonospora</taxon>
    </lineage>
</organism>
<dbReference type="SMART" id="SM00481">
    <property type="entry name" value="POLIIIAc"/>
    <property type="match status" value="1"/>
</dbReference>
<dbReference type="InterPro" id="IPR010996">
    <property type="entry name" value="HHH_MUS81"/>
</dbReference>
<dbReference type="PANTHER" id="PTHR36928:SF1">
    <property type="entry name" value="PHOSPHATASE YCDX-RELATED"/>
    <property type="match status" value="1"/>
</dbReference>
<dbReference type="AlphaFoldDB" id="A0A1H6BWW4"/>
<dbReference type="PRINTS" id="PR00870">
    <property type="entry name" value="DNAPOLXBETA"/>
</dbReference>
<evidence type="ECO:0000259" key="24">
    <source>
        <dbReference type="SMART" id="SM00483"/>
    </source>
</evidence>
<evidence type="ECO:0000256" key="20">
    <source>
        <dbReference type="ARBA" id="ARBA00045548"/>
    </source>
</evidence>
<dbReference type="InterPro" id="IPR016195">
    <property type="entry name" value="Pol/histidinol_Pase-like"/>
</dbReference>
<evidence type="ECO:0000256" key="21">
    <source>
        <dbReference type="ARBA" id="ARBA00049244"/>
    </source>
</evidence>
<dbReference type="GO" id="GO:0140078">
    <property type="term" value="F:class I DNA-(apurinic or apyrimidinic site) endonuclease activity"/>
    <property type="evidence" value="ECO:0007669"/>
    <property type="project" value="UniProtKB-EC"/>
</dbReference>
<dbReference type="Gene3D" id="1.10.150.110">
    <property type="entry name" value="DNA polymerase beta, N-terminal domain-like"/>
    <property type="match status" value="1"/>
</dbReference>
<keyword evidence="8" id="KW-0808">Transferase</keyword>
<dbReference type="OrthoDB" id="9808747at2"/>
<dbReference type="Gene3D" id="3.20.20.140">
    <property type="entry name" value="Metal-dependent hydrolases"/>
    <property type="match status" value="1"/>
</dbReference>
<dbReference type="InterPro" id="IPR050243">
    <property type="entry name" value="PHP_phosphatase"/>
</dbReference>
<evidence type="ECO:0000259" key="23">
    <source>
        <dbReference type="SMART" id="SM00481"/>
    </source>
</evidence>
<evidence type="ECO:0000259" key="22">
    <source>
        <dbReference type="SMART" id="SM00278"/>
    </source>
</evidence>
<dbReference type="GO" id="GO:0006281">
    <property type="term" value="P:DNA repair"/>
    <property type="evidence" value="ECO:0007669"/>
    <property type="project" value="UniProtKB-KW"/>
</dbReference>
<evidence type="ECO:0000256" key="6">
    <source>
        <dbReference type="ARBA" id="ARBA00022481"/>
    </source>
</evidence>
<gene>
    <name evidence="25" type="ORF">SAMN04489712_10884</name>
</gene>
<comment type="subcellular location">
    <subcellularLocation>
        <location evidence="2">Cytoplasm</location>
    </subcellularLocation>
</comment>
<dbReference type="SUPFAM" id="SSF89550">
    <property type="entry name" value="PHP domain-like"/>
    <property type="match status" value="1"/>
</dbReference>
<dbReference type="GO" id="GO:0042578">
    <property type="term" value="F:phosphoric ester hydrolase activity"/>
    <property type="evidence" value="ECO:0007669"/>
    <property type="project" value="TreeGrafter"/>
</dbReference>
<keyword evidence="15" id="KW-0234">DNA repair</keyword>
<comment type="cofactor">
    <cofactor evidence="1">
        <name>Mg(2+)</name>
        <dbReference type="ChEBI" id="CHEBI:18420"/>
    </cofactor>
</comment>
<keyword evidence="11" id="KW-0227">DNA damage</keyword>
<feature type="domain" description="Helix-hairpin-helix DNA-binding motif class 1" evidence="22">
    <location>
        <begin position="92"/>
        <end position="111"/>
    </location>
</feature>
<feature type="domain" description="Helix-hairpin-helix DNA-binding motif class 1" evidence="22">
    <location>
        <begin position="127"/>
        <end position="146"/>
    </location>
</feature>
<feature type="domain" description="DNA-directed DNA polymerase X" evidence="24">
    <location>
        <begin position="3"/>
        <end position="316"/>
    </location>
</feature>
<evidence type="ECO:0000256" key="18">
    <source>
        <dbReference type="ARBA" id="ARBA00044632"/>
    </source>
</evidence>
<keyword evidence="10" id="KW-0235">DNA replication</keyword>
<evidence type="ECO:0000256" key="5">
    <source>
        <dbReference type="ARBA" id="ARBA00020020"/>
    </source>
</evidence>
<evidence type="ECO:0000256" key="16">
    <source>
        <dbReference type="ARBA" id="ARBA00035717"/>
    </source>
</evidence>
<comment type="function">
    <text evidence="20">Repair polymerase that plays a key role in base-excision repair. During this process, the damaged base is excised by specific DNA glycosylases, the DNA backbone is nicked at the abasic site by an apurinic/apyrimidic (AP) endonuclease, and POLB removes 5'-deoxyribose-phosphate from the preincised AP site acting as a 5'-deoxyribose-phosphate lyase (5'-dRP lyase); through its DNA polymerase activity, it adds one nucleotide to the 3' end of the arising single-nucleotide gap. Conducts 'gap-filling' DNA synthesis in a stepwise distributive fashion rather than in a processive fashion as for other DNA polymerases. It is also able to cleave sugar-phosphate bonds 3' to an intact AP site, acting as an AP lyase.</text>
</comment>
<evidence type="ECO:0000256" key="8">
    <source>
        <dbReference type="ARBA" id="ARBA00022679"/>
    </source>
</evidence>
<keyword evidence="13" id="KW-0239">DNA-directed DNA polymerase</keyword>
<dbReference type="InterPro" id="IPR047967">
    <property type="entry name" value="PolX_PHP"/>
</dbReference>
<accession>A0A1H6BWW4</accession>
<evidence type="ECO:0000256" key="4">
    <source>
        <dbReference type="ARBA" id="ARBA00012720"/>
    </source>
</evidence>
<dbReference type="InterPro" id="IPR004013">
    <property type="entry name" value="PHP_dom"/>
</dbReference>
<dbReference type="Gene3D" id="3.30.460.10">
    <property type="entry name" value="Beta Polymerase, domain 2"/>
    <property type="match status" value="1"/>
</dbReference>
<dbReference type="Pfam" id="PF14520">
    <property type="entry name" value="HHH_5"/>
    <property type="match status" value="1"/>
</dbReference>
<evidence type="ECO:0000256" key="11">
    <source>
        <dbReference type="ARBA" id="ARBA00022763"/>
    </source>
</evidence>
<proteinExistence type="predicted"/>
<comment type="catalytic activity">
    <reaction evidence="18">
        <text>2'-deoxyribonucleotide-(2'-deoxyribose 5'-phosphate)-2'-deoxyribonucleotide-DNA = a 3'-end 2'-deoxyribonucleotide-(2,3-dehydro-2,3-deoxyribose 5'-phosphate)-DNA + a 5'-end 5'-phospho-2'-deoxyribonucleoside-DNA + H(+)</text>
        <dbReference type="Rhea" id="RHEA:66592"/>
        <dbReference type="Rhea" id="RHEA-COMP:13180"/>
        <dbReference type="Rhea" id="RHEA-COMP:16897"/>
        <dbReference type="Rhea" id="RHEA-COMP:17067"/>
        <dbReference type="ChEBI" id="CHEBI:15378"/>
        <dbReference type="ChEBI" id="CHEBI:136412"/>
        <dbReference type="ChEBI" id="CHEBI:157695"/>
        <dbReference type="ChEBI" id="CHEBI:167181"/>
        <dbReference type="EC" id="4.2.99.18"/>
    </reaction>
</comment>
<dbReference type="SUPFAM" id="SSF81301">
    <property type="entry name" value="Nucleotidyltransferase"/>
    <property type="match status" value="1"/>
</dbReference>
<dbReference type="SMART" id="SM00483">
    <property type="entry name" value="POLXc"/>
    <property type="match status" value="1"/>
</dbReference>
<dbReference type="RefSeq" id="WP_103939249.1">
    <property type="nucleotide sequence ID" value="NZ_FNVO01000008.1"/>
</dbReference>
<dbReference type="SMART" id="SM00278">
    <property type="entry name" value="HhH1"/>
    <property type="match status" value="3"/>
</dbReference>
<keyword evidence="12" id="KW-0832">Ubl conjugation</keyword>
<dbReference type="Gene3D" id="3.30.210.10">
    <property type="entry name" value="DNA polymerase, thumb domain"/>
    <property type="match status" value="1"/>
</dbReference>
<dbReference type="Pfam" id="PF02811">
    <property type="entry name" value="PHP"/>
    <property type="match status" value="1"/>
</dbReference>
<dbReference type="CDD" id="cd00141">
    <property type="entry name" value="NT_POLXc"/>
    <property type="match status" value="1"/>
</dbReference>
<dbReference type="InterPro" id="IPR029398">
    <property type="entry name" value="PolB_thumb"/>
</dbReference>
<dbReference type="InterPro" id="IPR003583">
    <property type="entry name" value="Hlx-hairpin-Hlx_DNA-bd_motif"/>
</dbReference>
<evidence type="ECO:0000256" key="1">
    <source>
        <dbReference type="ARBA" id="ARBA00001946"/>
    </source>
</evidence>
<dbReference type="InterPro" id="IPR022311">
    <property type="entry name" value="PolX-like"/>
</dbReference>
<keyword evidence="14" id="KW-0915">Sodium</keyword>